<dbReference type="InterPro" id="IPR029052">
    <property type="entry name" value="Metallo-depent_PP-like"/>
</dbReference>
<evidence type="ECO:0000256" key="4">
    <source>
        <dbReference type="ARBA" id="ARBA00025742"/>
    </source>
</evidence>
<name>A0ABV8TZ82_9ACTN</name>
<dbReference type="Pfam" id="PF00149">
    <property type="entry name" value="Metallophos"/>
    <property type="match status" value="1"/>
</dbReference>
<protein>
    <submittedName>
        <fullName evidence="6">Metallophosphoesterase family protein</fullName>
        <ecNumber evidence="6">3.1.-.-</ecNumber>
    </submittedName>
</protein>
<dbReference type="GO" id="GO:0016787">
    <property type="term" value="F:hydrolase activity"/>
    <property type="evidence" value="ECO:0007669"/>
    <property type="project" value="UniProtKB-KW"/>
</dbReference>
<dbReference type="EC" id="3.1.-.-" evidence="6"/>
<evidence type="ECO:0000256" key="2">
    <source>
        <dbReference type="ARBA" id="ARBA00022801"/>
    </source>
</evidence>
<dbReference type="InterPro" id="IPR004843">
    <property type="entry name" value="Calcineurin-like_PHP"/>
</dbReference>
<dbReference type="InterPro" id="IPR050884">
    <property type="entry name" value="CNP_phosphodiesterase-III"/>
</dbReference>
<feature type="domain" description="Calcineurin-like phosphoesterase" evidence="5">
    <location>
        <begin position="4"/>
        <end position="177"/>
    </location>
</feature>
<organism evidence="6 7">
    <name type="scientific">Salininema proteolyticum</name>
    <dbReference type="NCBI Taxonomy" id="1607685"/>
    <lineage>
        <taxon>Bacteria</taxon>
        <taxon>Bacillati</taxon>
        <taxon>Actinomycetota</taxon>
        <taxon>Actinomycetes</taxon>
        <taxon>Glycomycetales</taxon>
        <taxon>Glycomycetaceae</taxon>
        <taxon>Salininema</taxon>
    </lineage>
</organism>
<keyword evidence="7" id="KW-1185">Reference proteome</keyword>
<evidence type="ECO:0000256" key="1">
    <source>
        <dbReference type="ARBA" id="ARBA00022723"/>
    </source>
</evidence>
<dbReference type="SUPFAM" id="SSF56300">
    <property type="entry name" value="Metallo-dependent phosphatases"/>
    <property type="match status" value="1"/>
</dbReference>
<dbReference type="Gene3D" id="3.60.21.10">
    <property type="match status" value="1"/>
</dbReference>
<evidence type="ECO:0000256" key="3">
    <source>
        <dbReference type="ARBA" id="ARBA00023004"/>
    </source>
</evidence>
<dbReference type="PANTHER" id="PTHR42988">
    <property type="entry name" value="PHOSPHOHYDROLASE"/>
    <property type="match status" value="1"/>
</dbReference>
<evidence type="ECO:0000313" key="6">
    <source>
        <dbReference type="EMBL" id="MFC4335982.1"/>
    </source>
</evidence>
<dbReference type="RefSeq" id="WP_380621373.1">
    <property type="nucleotide sequence ID" value="NZ_JBHSDK010000015.1"/>
</dbReference>
<comment type="caution">
    <text evidence="6">The sequence shown here is derived from an EMBL/GenBank/DDBJ whole genome shotgun (WGS) entry which is preliminary data.</text>
</comment>
<evidence type="ECO:0000259" key="5">
    <source>
        <dbReference type="Pfam" id="PF00149"/>
    </source>
</evidence>
<comment type="similarity">
    <text evidence="4">Belongs to the cyclic nucleotide phosphodiesterase class-III family.</text>
</comment>
<proteinExistence type="inferred from homology"/>
<keyword evidence="3" id="KW-0408">Iron</keyword>
<evidence type="ECO:0000313" key="7">
    <source>
        <dbReference type="Proteomes" id="UP001595823"/>
    </source>
</evidence>
<gene>
    <name evidence="6" type="ORF">ACFPET_12280</name>
</gene>
<dbReference type="PANTHER" id="PTHR42988:SF2">
    <property type="entry name" value="CYCLIC NUCLEOTIDE PHOSPHODIESTERASE CBUA0032-RELATED"/>
    <property type="match status" value="1"/>
</dbReference>
<dbReference type="Proteomes" id="UP001595823">
    <property type="component" value="Unassembled WGS sequence"/>
</dbReference>
<keyword evidence="2 6" id="KW-0378">Hydrolase</keyword>
<accession>A0ABV8TZ82</accession>
<sequence length="234" mass="24550">MTLTLMHISDTHIDGSPESVRRLEAVLDLLPPSRRPDAIAVTGDVADTGADGEYRRFGEALAGREPWIAVPGNHDDSPLFAERLGVADVLDAGGLRIVGIDVSVDGEDHGVLGQEAADRAAVRAEGAEATVLAFHHPPVPIGHSLIDPTLLRNPEALRELVDRIGTVRAILCGHVHTAARSEFAGVPVLVAPGVASALKPDPDARPIIDAAQPPGLALHRFDDGGVTTTFHYAG</sequence>
<reference evidence="7" key="1">
    <citation type="journal article" date="2019" name="Int. J. Syst. Evol. Microbiol.">
        <title>The Global Catalogue of Microorganisms (GCM) 10K type strain sequencing project: providing services to taxonomists for standard genome sequencing and annotation.</title>
        <authorList>
            <consortium name="The Broad Institute Genomics Platform"/>
            <consortium name="The Broad Institute Genome Sequencing Center for Infectious Disease"/>
            <person name="Wu L."/>
            <person name="Ma J."/>
        </authorList>
    </citation>
    <scope>NUCLEOTIDE SEQUENCE [LARGE SCALE GENOMIC DNA]</scope>
    <source>
        <strain evidence="7">IBRC-M 10908</strain>
    </source>
</reference>
<keyword evidence="1" id="KW-0479">Metal-binding</keyword>
<dbReference type="EMBL" id="JBHSDK010000015">
    <property type="protein sequence ID" value="MFC4335982.1"/>
    <property type="molecule type" value="Genomic_DNA"/>
</dbReference>